<dbReference type="EMBL" id="JAPZBU010000009">
    <property type="protein sequence ID" value="KAJ5387704.1"/>
    <property type="molecule type" value="Genomic_DNA"/>
</dbReference>
<accession>A0A9W9VR96</accession>
<reference evidence="1" key="1">
    <citation type="submission" date="2022-12" db="EMBL/GenBank/DDBJ databases">
        <authorList>
            <person name="Petersen C."/>
        </authorList>
    </citation>
    <scope>NUCLEOTIDE SEQUENCE</scope>
    <source>
        <strain evidence="1">IBT 29677</strain>
    </source>
</reference>
<protein>
    <submittedName>
        <fullName evidence="1">Uncharacterized protein</fullName>
    </submittedName>
</protein>
<dbReference type="PANTHER" id="PTHR40619:SF3">
    <property type="entry name" value="FUNGAL STAND N-TERMINAL GOODBYE DOMAIN-CONTAINING PROTEIN"/>
    <property type="match status" value="1"/>
</dbReference>
<dbReference type="PANTHER" id="PTHR40619">
    <property type="entry name" value="FUNGAL STAND N-TERMINAL GOODBYE DOMAIN-CONTAINING PROTEIN"/>
    <property type="match status" value="1"/>
</dbReference>
<organism evidence="1 2">
    <name type="scientific">Penicillium cosmopolitanum</name>
    <dbReference type="NCBI Taxonomy" id="1131564"/>
    <lineage>
        <taxon>Eukaryota</taxon>
        <taxon>Fungi</taxon>
        <taxon>Dikarya</taxon>
        <taxon>Ascomycota</taxon>
        <taxon>Pezizomycotina</taxon>
        <taxon>Eurotiomycetes</taxon>
        <taxon>Eurotiomycetidae</taxon>
        <taxon>Eurotiales</taxon>
        <taxon>Aspergillaceae</taxon>
        <taxon>Penicillium</taxon>
    </lineage>
</organism>
<name>A0A9W9VR96_9EURO</name>
<dbReference type="Proteomes" id="UP001147747">
    <property type="component" value="Unassembled WGS sequence"/>
</dbReference>
<dbReference type="RefSeq" id="XP_056485502.1">
    <property type="nucleotide sequence ID" value="XM_056634882.1"/>
</dbReference>
<dbReference type="GeneID" id="81373862"/>
<dbReference type="AlphaFoldDB" id="A0A9W9VR96"/>
<evidence type="ECO:0000313" key="2">
    <source>
        <dbReference type="Proteomes" id="UP001147747"/>
    </source>
</evidence>
<gene>
    <name evidence="1" type="ORF">N7509_010245</name>
</gene>
<comment type="caution">
    <text evidence="1">The sequence shown here is derived from an EMBL/GenBank/DDBJ whole genome shotgun (WGS) entry which is preliminary data.</text>
</comment>
<proteinExistence type="predicted"/>
<keyword evidence="2" id="KW-1185">Reference proteome</keyword>
<sequence>MRFLDSSIFKSTTNEATLDVQFVQQNGDKYHEALGAKAHYNEVTTWFEPTPDSGYSNAEDDLRVALYEYNETTEEKYRLDLVSYTINDVLLEIAEADGRYKKKEKGIAGAHRYVGRFAGDNADALRPWLELIPNDNGMSVLAGGLKAILNVCEPK</sequence>
<evidence type="ECO:0000313" key="1">
    <source>
        <dbReference type="EMBL" id="KAJ5387704.1"/>
    </source>
</evidence>
<reference evidence="1" key="2">
    <citation type="journal article" date="2023" name="IMA Fungus">
        <title>Comparative genomic study of the Penicillium genus elucidates a diverse pangenome and 15 lateral gene transfer events.</title>
        <authorList>
            <person name="Petersen C."/>
            <person name="Sorensen T."/>
            <person name="Nielsen M.R."/>
            <person name="Sondergaard T.E."/>
            <person name="Sorensen J.L."/>
            <person name="Fitzpatrick D.A."/>
            <person name="Frisvad J.C."/>
            <person name="Nielsen K.L."/>
        </authorList>
    </citation>
    <scope>NUCLEOTIDE SEQUENCE</scope>
    <source>
        <strain evidence="1">IBT 29677</strain>
    </source>
</reference>
<dbReference type="OrthoDB" id="5419927at2759"/>